<dbReference type="EMBL" id="JAVREQ010000005">
    <property type="protein sequence ID" value="MDT0378781.1"/>
    <property type="molecule type" value="Genomic_DNA"/>
</dbReference>
<sequence length="232" mass="22289">MGTDSGQAGHSGWPADNGGGAWPAPSGDPLSKGASGASWADAPTSPGSPVGPPPTAPGGPQPAPAYGAAGYGPQDHHPGYGPPHGHGHPYGPPYGPPHGGHGGYGPGPGWGGPPLPQGTATASMVLGIVGLILVVTCWGAFLGIFVAPVALGLGVSARRKADRGEGGGRSHATSGFVMGIVGTVLSVLVAAALIVGIVLSENAESGTGGTSGGDYQDALRVPAASVVSLTGR</sequence>
<keyword evidence="2" id="KW-0472">Membrane</keyword>
<feature type="compositionally biased region" description="Low complexity" evidence="1">
    <location>
        <begin position="64"/>
        <end position="73"/>
    </location>
</feature>
<protein>
    <submittedName>
        <fullName evidence="4">DUF4190 domain-containing protein</fullName>
    </submittedName>
</protein>
<feature type="transmembrane region" description="Helical" evidence="2">
    <location>
        <begin position="176"/>
        <end position="199"/>
    </location>
</feature>
<evidence type="ECO:0000256" key="1">
    <source>
        <dbReference type="SAM" id="MobiDB-lite"/>
    </source>
</evidence>
<feature type="domain" description="DUF4190" evidence="3">
    <location>
        <begin position="120"/>
        <end position="188"/>
    </location>
</feature>
<organism evidence="4 5">
    <name type="scientific">Streptomyces hazeniae</name>
    <dbReference type="NCBI Taxonomy" id="3075538"/>
    <lineage>
        <taxon>Bacteria</taxon>
        <taxon>Bacillati</taxon>
        <taxon>Actinomycetota</taxon>
        <taxon>Actinomycetes</taxon>
        <taxon>Kitasatosporales</taxon>
        <taxon>Streptomycetaceae</taxon>
        <taxon>Streptomyces</taxon>
    </lineage>
</organism>
<keyword evidence="5" id="KW-1185">Reference proteome</keyword>
<feature type="compositionally biased region" description="Pro residues" evidence="1">
    <location>
        <begin position="49"/>
        <end position="63"/>
    </location>
</feature>
<reference evidence="5" key="1">
    <citation type="submission" date="2023-07" db="EMBL/GenBank/DDBJ databases">
        <title>30 novel species of actinomycetes from the DSMZ collection.</title>
        <authorList>
            <person name="Nouioui I."/>
        </authorList>
    </citation>
    <scope>NUCLEOTIDE SEQUENCE [LARGE SCALE GENOMIC DNA]</scope>
    <source>
        <strain evidence="5">DSM 42041</strain>
    </source>
</reference>
<feature type="region of interest" description="Disordered" evidence="1">
    <location>
        <begin position="1"/>
        <end position="112"/>
    </location>
</feature>
<keyword evidence="2" id="KW-1133">Transmembrane helix</keyword>
<dbReference type="RefSeq" id="WP_311672613.1">
    <property type="nucleotide sequence ID" value="NZ_JAVREQ010000005.1"/>
</dbReference>
<evidence type="ECO:0000256" key="2">
    <source>
        <dbReference type="SAM" id="Phobius"/>
    </source>
</evidence>
<evidence type="ECO:0000313" key="5">
    <source>
        <dbReference type="Proteomes" id="UP001183414"/>
    </source>
</evidence>
<evidence type="ECO:0000313" key="4">
    <source>
        <dbReference type="EMBL" id="MDT0378781.1"/>
    </source>
</evidence>
<dbReference type="Proteomes" id="UP001183414">
    <property type="component" value="Unassembled WGS sequence"/>
</dbReference>
<dbReference type="Pfam" id="PF13828">
    <property type="entry name" value="DUF4190"/>
    <property type="match status" value="1"/>
</dbReference>
<evidence type="ECO:0000259" key="3">
    <source>
        <dbReference type="Pfam" id="PF13828"/>
    </source>
</evidence>
<feature type="compositionally biased region" description="Gly residues" evidence="1">
    <location>
        <begin position="97"/>
        <end position="110"/>
    </location>
</feature>
<comment type="caution">
    <text evidence="4">The sequence shown here is derived from an EMBL/GenBank/DDBJ whole genome shotgun (WGS) entry which is preliminary data.</text>
</comment>
<proteinExistence type="predicted"/>
<feature type="transmembrane region" description="Helical" evidence="2">
    <location>
        <begin position="124"/>
        <end position="155"/>
    </location>
</feature>
<accession>A0ABU2NP77</accession>
<dbReference type="InterPro" id="IPR025241">
    <property type="entry name" value="DUF4190"/>
</dbReference>
<gene>
    <name evidence="4" type="ORF">RM572_08340</name>
</gene>
<name>A0ABU2NP77_9ACTN</name>
<keyword evidence="2" id="KW-0812">Transmembrane</keyword>